<feature type="compositionally biased region" description="Polar residues" evidence="5">
    <location>
        <begin position="207"/>
        <end position="226"/>
    </location>
</feature>
<gene>
    <name evidence="7" type="ORF">Z519_03381</name>
</gene>
<evidence type="ECO:0000313" key="7">
    <source>
        <dbReference type="EMBL" id="KIW96312.1"/>
    </source>
</evidence>
<dbReference type="FunFam" id="1.10.30.10:FF:000041">
    <property type="entry name" value="HMG box family protein"/>
    <property type="match status" value="1"/>
</dbReference>
<evidence type="ECO:0000313" key="8">
    <source>
        <dbReference type="Proteomes" id="UP000053789"/>
    </source>
</evidence>
<keyword evidence="8" id="KW-1185">Reference proteome</keyword>
<dbReference type="GO" id="GO:0005634">
    <property type="term" value="C:nucleus"/>
    <property type="evidence" value="ECO:0007669"/>
    <property type="project" value="UniProtKB-UniRule"/>
</dbReference>
<dbReference type="GO" id="GO:0000978">
    <property type="term" value="F:RNA polymerase II cis-regulatory region sequence-specific DNA binding"/>
    <property type="evidence" value="ECO:0007669"/>
    <property type="project" value="TreeGrafter"/>
</dbReference>
<dbReference type="OrthoDB" id="6247875at2759"/>
<feature type="compositionally biased region" description="Polar residues" evidence="5">
    <location>
        <begin position="587"/>
        <end position="607"/>
    </location>
</feature>
<feature type="compositionally biased region" description="Pro residues" evidence="5">
    <location>
        <begin position="300"/>
        <end position="311"/>
    </location>
</feature>
<dbReference type="PANTHER" id="PTHR10270">
    <property type="entry name" value="SOX TRANSCRIPTION FACTOR"/>
    <property type="match status" value="1"/>
</dbReference>
<keyword evidence="3" id="KW-0804">Transcription</keyword>
<evidence type="ECO:0000256" key="3">
    <source>
        <dbReference type="ARBA" id="ARBA00023163"/>
    </source>
</evidence>
<keyword evidence="2 4" id="KW-0238">DNA-binding</keyword>
<organism evidence="7 8">
    <name type="scientific">Cladophialophora bantiana (strain ATCC 10958 / CBS 173.52 / CDC B-1940 / NIH 8579)</name>
    <name type="common">Xylohypha bantiana</name>
    <dbReference type="NCBI Taxonomy" id="1442370"/>
    <lineage>
        <taxon>Eukaryota</taxon>
        <taxon>Fungi</taxon>
        <taxon>Dikarya</taxon>
        <taxon>Ascomycota</taxon>
        <taxon>Pezizomycotina</taxon>
        <taxon>Eurotiomycetes</taxon>
        <taxon>Chaetothyriomycetidae</taxon>
        <taxon>Chaetothyriales</taxon>
        <taxon>Herpotrichiellaceae</taxon>
        <taxon>Cladophialophora</taxon>
    </lineage>
</organism>
<evidence type="ECO:0000256" key="2">
    <source>
        <dbReference type="ARBA" id="ARBA00023125"/>
    </source>
</evidence>
<dbReference type="GO" id="GO:0030154">
    <property type="term" value="P:cell differentiation"/>
    <property type="evidence" value="ECO:0007669"/>
    <property type="project" value="TreeGrafter"/>
</dbReference>
<dbReference type="AlphaFoldDB" id="A0A0D2GD06"/>
<dbReference type="SUPFAM" id="SSF47095">
    <property type="entry name" value="HMG-box"/>
    <property type="match status" value="1"/>
</dbReference>
<feature type="compositionally biased region" description="Low complexity" evidence="5">
    <location>
        <begin position="726"/>
        <end position="738"/>
    </location>
</feature>
<feature type="region of interest" description="Disordered" evidence="5">
    <location>
        <begin position="587"/>
        <end position="738"/>
    </location>
</feature>
<feature type="domain" description="HMG box" evidence="6">
    <location>
        <begin position="131"/>
        <end position="199"/>
    </location>
</feature>
<feature type="region of interest" description="Disordered" evidence="5">
    <location>
        <begin position="187"/>
        <end position="227"/>
    </location>
</feature>
<feature type="DNA-binding region" description="HMG box" evidence="4">
    <location>
        <begin position="131"/>
        <end position="199"/>
    </location>
</feature>
<keyword evidence="1" id="KW-0805">Transcription regulation</keyword>
<protein>
    <recommendedName>
        <fullName evidence="6">HMG box domain-containing protein</fullName>
    </recommendedName>
</protein>
<dbReference type="Gene3D" id="1.10.30.10">
    <property type="entry name" value="High mobility group box domain"/>
    <property type="match status" value="1"/>
</dbReference>
<feature type="compositionally biased region" description="Pro residues" evidence="5">
    <location>
        <begin position="682"/>
        <end position="698"/>
    </location>
</feature>
<dbReference type="RefSeq" id="XP_016622981.1">
    <property type="nucleotide sequence ID" value="XM_016761131.1"/>
</dbReference>
<dbReference type="CDD" id="cd01389">
    <property type="entry name" value="HMG-box_ROX1-like"/>
    <property type="match status" value="1"/>
</dbReference>
<dbReference type="Proteomes" id="UP000053789">
    <property type="component" value="Unassembled WGS sequence"/>
</dbReference>
<reference evidence="7" key="1">
    <citation type="submission" date="2015-01" db="EMBL/GenBank/DDBJ databases">
        <title>The Genome Sequence of Cladophialophora bantiana CBS 173.52.</title>
        <authorList>
            <consortium name="The Broad Institute Genomics Platform"/>
            <person name="Cuomo C."/>
            <person name="de Hoog S."/>
            <person name="Gorbushina A."/>
            <person name="Stielow B."/>
            <person name="Teixiera M."/>
            <person name="Abouelleil A."/>
            <person name="Chapman S.B."/>
            <person name="Priest M."/>
            <person name="Young S.K."/>
            <person name="Wortman J."/>
            <person name="Nusbaum C."/>
            <person name="Birren B."/>
        </authorList>
    </citation>
    <scope>NUCLEOTIDE SEQUENCE [LARGE SCALE GENOMIC DNA]</scope>
    <source>
        <strain evidence="7">CBS 173.52</strain>
    </source>
</reference>
<dbReference type="GO" id="GO:0000122">
    <property type="term" value="P:negative regulation of transcription by RNA polymerase II"/>
    <property type="evidence" value="ECO:0007669"/>
    <property type="project" value="TreeGrafter"/>
</dbReference>
<dbReference type="InterPro" id="IPR036910">
    <property type="entry name" value="HMG_box_dom_sf"/>
</dbReference>
<accession>A0A0D2GD06</accession>
<evidence type="ECO:0000259" key="6">
    <source>
        <dbReference type="PROSITE" id="PS50118"/>
    </source>
</evidence>
<dbReference type="EMBL" id="KN846983">
    <property type="protein sequence ID" value="KIW96312.1"/>
    <property type="molecule type" value="Genomic_DNA"/>
</dbReference>
<dbReference type="PANTHER" id="PTHR10270:SF320">
    <property type="entry name" value="BOX TRANSCRIPTIONAL REGULATOR, PUTATIVE (AFU_ORTHOLOGUE AFUA_4G10820)-RELATED"/>
    <property type="match status" value="1"/>
</dbReference>
<dbReference type="SMART" id="SM00398">
    <property type="entry name" value="HMG"/>
    <property type="match status" value="1"/>
</dbReference>
<keyword evidence="4" id="KW-0539">Nucleus</keyword>
<dbReference type="PROSITE" id="PS50118">
    <property type="entry name" value="HMG_BOX_2"/>
    <property type="match status" value="1"/>
</dbReference>
<evidence type="ECO:0000256" key="5">
    <source>
        <dbReference type="SAM" id="MobiDB-lite"/>
    </source>
</evidence>
<dbReference type="InterPro" id="IPR050140">
    <property type="entry name" value="SRY-related_HMG-box_TF-like"/>
</dbReference>
<proteinExistence type="predicted"/>
<feature type="region of interest" description="Disordered" evidence="5">
    <location>
        <begin position="300"/>
        <end position="325"/>
    </location>
</feature>
<feature type="region of interest" description="Disordered" evidence="5">
    <location>
        <begin position="42"/>
        <end position="99"/>
    </location>
</feature>
<name>A0A0D2GD06_CLAB1</name>
<dbReference type="GO" id="GO:0001228">
    <property type="term" value="F:DNA-binding transcription activator activity, RNA polymerase II-specific"/>
    <property type="evidence" value="ECO:0007669"/>
    <property type="project" value="TreeGrafter"/>
</dbReference>
<dbReference type="HOGENOM" id="CLU_010453_0_0_1"/>
<sequence length="921" mass="99123">MTSAASDHHLPNLPAWYRLLPKPSAGHNLALRRTSSLAQHHLFRDRSPTSRAASQDGAPVHVPERSNHTGASCEEYIEGPEKTANGDSGSTSPSRRGRSLEMAEIPSHSAAVRKSSHPRENICLCPASPKIPRPRNSFILFRQHQQASIIAQNPGIPNPEVSKIIGEQWRGLSAEAKEEWNLLAEEEKARHQQQYPGYRYHPRRNGRVSNQSSLSGPSSAEPQESCTKCGGKPMNYYTNPTPAYTPSASTTRQPMAVTIPAKRSYVVSAAPPGSRIHAQRALSPEHVTFQRVDPRLVYAVPPPSQTLPTPPSAESQDAKRRRFNSNGVYLPGREVYPEGSYSYAHSPTGGGVYARHEVLQHPQQIPLQHVQVAKPQMVSPPRAAYPRPPLLQPIRPPPPPHQRNRSSVALPPIETMVTQTPVKTSSTQSQSSGVEAMIMSIPVLNKIKVLSQISGPLPAPGATSPRPEVRGAIIAVEGMDAASVYSMTNSLAEQLEKEGKFAVRIFGGPDPYSVIRAAKAVSGGGKKEGMTPDAYLDIMSQWHKFNKDMVEYITSRPRSGSKSSPITIDPQDDDHLATGAEVRQQAPTLSQRTLQVGIPSQSSSAIQDSRADRLDSAISPKTISKAADMSITSPPVNSAGHKGRSQSTPGLWANNDLTPVGVDTRPPQPMVTFPRPLDSKRIPPPPETPPPSTTPPPAATNSHPLSRVPPPLLASSVPRPASVQPSATTTSTSTTSYTNPSIAIPVAIVPHFQLTTVDAGSISMPINDGFSPPAHWQWFATLWRGSVGPDITIIIRGVDEELAEGVDAVKQTPIQANHASVLGGVHGNTGAGRDRISSVASSQSHTSGTGAVEIRLHDARTVIVKTGMVGSNASSTPNTVAEEDAKGANKTLSGAQLNKEMENWEKAKRRVGFEVEEFLRR</sequence>
<evidence type="ECO:0000256" key="4">
    <source>
        <dbReference type="PROSITE-ProRule" id="PRU00267"/>
    </source>
</evidence>
<dbReference type="Pfam" id="PF00505">
    <property type="entry name" value="HMG_box"/>
    <property type="match status" value="1"/>
</dbReference>
<evidence type="ECO:0000256" key="1">
    <source>
        <dbReference type="ARBA" id="ARBA00023015"/>
    </source>
</evidence>
<dbReference type="VEuPathDB" id="FungiDB:Z519_03381"/>
<dbReference type="InterPro" id="IPR009071">
    <property type="entry name" value="HMG_box_dom"/>
</dbReference>
<dbReference type="GeneID" id="27696309"/>